<dbReference type="RefSeq" id="WP_125126635.1">
    <property type="nucleotide sequence ID" value="NZ_RHJS01000002.1"/>
</dbReference>
<dbReference type="InterPro" id="IPR017853">
    <property type="entry name" value="GH"/>
</dbReference>
<keyword evidence="11" id="KW-1185">Reference proteome</keyword>
<dbReference type="Pfam" id="PF02449">
    <property type="entry name" value="Glyco_hydro_42"/>
    <property type="match status" value="1"/>
</dbReference>
<accession>A0A426DDD2</accession>
<dbReference type="InterPro" id="IPR013529">
    <property type="entry name" value="Glyco_hydro_42_N"/>
</dbReference>
<evidence type="ECO:0000259" key="8">
    <source>
        <dbReference type="Pfam" id="PF02449"/>
    </source>
</evidence>
<feature type="domain" description="Beta-galactosidase trimerisation" evidence="9">
    <location>
        <begin position="467"/>
        <end position="641"/>
    </location>
</feature>
<evidence type="ECO:0000259" key="9">
    <source>
        <dbReference type="Pfam" id="PF08532"/>
    </source>
</evidence>
<dbReference type="GO" id="GO:0004565">
    <property type="term" value="F:beta-galactosidase activity"/>
    <property type="evidence" value="ECO:0007669"/>
    <property type="project" value="UniProtKB-EC"/>
</dbReference>
<organism evidence="10 11">
    <name type="scientific">Schaedlerella arabinosiphila</name>
    <dbReference type="NCBI Taxonomy" id="2044587"/>
    <lineage>
        <taxon>Bacteria</taxon>
        <taxon>Bacillati</taxon>
        <taxon>Bacillota</taxon>
        <taxon>Clostridia</taxon>
        <taxon>Lachnospirales</taxon>
        <taxon>Lachnospiraceae</taxon>
        <taxon>Schaedlerella</taxon>
    </lineage>
</organism>
<keyword evidence="6" id="KW-0862">Zinc</keyword>
<evidence type="ECO:0000256" key="4">
    <source>
        <dbReference type="ARBA" id="ARBA00022723"/>
    </source>
</evidence>
<dbReference type="PANTHER" id="PTHR36447">
    <property type="entry name" value="BETA-GALACTOSIDASE GANA"/>
    <property type="match status" value="1"/>
</dbReference>
<dbReference type="Gene3D" id="3.40.50.880">
    <property type="match status" value="1"/>
</dbReference>
<dbReference type="GO" id="GO:0009341">
    <property type="term" value="C:beta-galactosidase complex"/>
    <property type="evidence" value="ECO:0007669"/>
    <property type="project" value="InterPro"/>
</dbReference>
<gene>
    <name evidence="10" type="ORF">EBB54_05315</name>
</gene>
<evidence type="ECO:0000256" key="7">
    <source>
        <dbReference type="ARBA" id="ARBA00023295"/>
    </source>
</evidence>
<dbReference type="InterPro" id="IPR013738">
    <property type="entry name" value="Beta_galactosidase_Trimer"/>
</dbReference>
<dbReference type="CDD" id="cd03143">
    <property type="entry name" value="A4_beta-galactosidase_middle_domain"/>
    <property type="match status" value="1"/>
</dbReference>
<evidence type="ECO:0000256" key="5">
    <source>
        <dbReference type="ARBA" id="ARBA00022801"/>
    </source>
</evidence>
<keyword evidence="4" id="KW-0479">Metal-binding</keyword>
<keyword evidence="7" id="KW-0326">Glycosidase</keyword>
<name>A0A426DDD2_9FIRM</name>
<feature type="domain" description="Glycoside hydrolase family 42 N-terminal" evidence="8">
    <location>
        <begin position="25"/>
        <end position="403"/>
    </location>
</feature>
<protein>
    <recommendedName>
        <fullName evidence="3">beta-galactosidase</fullName>
        <ecNumber evidence="3">3.2.1.23</ecNumber>
    </recommendedName>
</protein>
<evidence type="ECO:0000313" key="11">
    <source>
        <dbReference type="Proteomes" id="UP000274920"/>
    </source>
</evidence>
<evidence type="ECO:0000256" key="1">
    <source>
        <dbReference type="ARBA" id="ARBA00001412"/>
    </source>
</evidence>
<reference evidence="10" key="1">
    <citation type="submission" date="2018-10" db="EMBL/GenBank/DDBJ databases">
        <title>Schaedlerella arabinophila gen. nov. sp. nov., isolated from the mouse intestinal tract and comparative analysis with the genome of the closely related altered Schaedler flora strain ASF502.</title>
        <authorList>
            <person name="Miyake S."/>
            <person name="Soh M."/>
            <person name="Seedorf H."/>
        </authorList>
    </citation>
    <scope>NUCLEOTIDE SEQUENCE [LARGE SCALE GENOMIC DNA]</scope>
    <source>
        <strain evidence="10">DSM 106076</strain>
    </source>
</reference>
<dbReference type="Pfam" id="PF08532">
    <property type="entry name" value="Glyco_hydro_42M"/>
    <property type="match status" value="1"/>
</dbReference>
<dbReference type="SUPFAM" id="SSF52317">
    <property type="entry name" value="Class I glutamine amidotransferase-like"/>
    <property type="match status" value="1"/>
</dbReference>
<dbReference type="Gene3D" id="3.20.20.80">
    <property type="entry name" value="Glycosidases"/>
    <property type="match status" value="1"/>
</dbReference>
<dbReference type="Proteomes" id="UP000274920">
    <property type="component" value="Unassembled WGS sequence"/>
</dbReference>
<dbReference type="GO" id="GO:0005975">
    <property type="term" value="P:carbohydrate metabolic process"/>
    <property type="evidence" value="ECO:0007669"/>
    <property type="project" value="InterPro"/>
</dbReference>
<comment type="catalytic activity">
    <reaction evidence="1">
        <text>Hydrolysis of terminal non-reducing beta-D-galactose residues in beta-D-galactosides.</text>
        <dbReference type="EC" id="3.2.1.23"/>
    </reaction>
</comment>
<dbReference type="SUPFAM" id="SSF51445">
    <property type="entry name" value="(Trans)glycosidases"/>
    <property type="match status" value="1"/>
</dbReference>
<evidence type="ECO:0000256" key="2">
    <source>
        <dbReference type="ARBA" id="ARBA00005940"/>
    </source>
</evidence>
<sequence>MDHTKKLQEIFPIGTKYSAYRDRTDRHWEKDFSNMKACGMDTVRVHATWGTIEPDENRFDFTYYDRIAEAAVRHGLKVIFTLYLVCTPEWVFEKHPDSRYVSAGETVWTPHQQSDASTGGWPGLCLDSEPHRETIRNFLKAFTEHYKGNEDIIAFDIFHEPTEEPSQQYYQNDWKELVYCYCEYSKEKFRRWLKEKYGNLERLNEVWTRQYQNWGQVQPPRSVGMYTDWLDWKYFRAAAQADAMRFLSDTIKSYDEDRCTVVHTAIYETGHPVVTSNDHYLLAETTDMIGSSMYDAVNPEITAFVCDLLRSVNHNGPYWIGETGTGAGPMYVFVGERTEDSFCFSLPISGKTIKRQTWGQIARGAKGILFWGWRPELSTVETISLGFTERNGDWTERCDALKEFTGLFGKYKEKIARAMAPESEVAILYNLDSIFIEGLVSLGTSGSCLIRKQNRFYKDSLAFMGAYKLCMKNLIQPDFINKERAQNGELEKYKLLIIPYGVSVTSELGAALETYVKGGGRIISDGMLGYFTDEAWGAEICPAGGLDQVFGLDVKSDYQVINEENLKDAGHVYENIAKVTAEHMEVKQGADVFASFENGRPAAVSNGYGKGKTAYVGTLFFANAMWNYSKHTNAFFGKLMEEVEYRPAAQISCPGGELVEVRMLYGEQEAFLFVINHENKSAEFELAFPCSVYTELRDITADKTSVLTNDRAVLRLSLEAEEVKVYMLERR</sequence>
<dbReference type="GO" id="GO:0046872">
    <property type="term" value="F:metal ion binding"/>
    <property type="evidence" value="ECO:0007669"/>
    <property type="project" value="UniProtKB-KW"/>
</dbReference>
<evidence type="ECO:0000313" key="10">
    <source>
        <dbReference type="EMBL" id="RRK30857.1"/>
    </source>
</evidence>
<dbReference type="PANTHER" id="PTHR36447:SF2">
    <property type="entry name" value="BETA-GALACTOSIDASE YESZ"/>
    <property type="match status" value="1"/>
</dbReference>
<dbReference type="EMBL" id="RHJS01000002">
    <property type="protein sequence ID" value="RRK30857.1"/>
    <property type="molecule type" value="Genomic_DNA"/>
</dbReference>
<keyword evidence="5 10" id="KW-0378">Hydrolase</keyword>
<dbReference type="AlphaFoldDB" id="A0A426DDD2"/>
<dbReference type="InterPro" id="IPR029062">
    <property type="entry name" value="Class_I_gatase-like"/>
</dbReference>
<comment type="similarity">
    <text evidence="2">Belongs to the glycosyl hydrolase 42 family.</text>
</comment>
<evidence type="ECO:0000256" key="3">
    <source>
        <dbReference type="ARBA" id="ARBA00012756"/>
    </source>
</evidence>
<dbReference type="EC" id="3.2.1.23" evidence="3"/>
<evidence type="ECO:0000256" key="6">
    <source>
        <dbReference type="ARBA" id="ARBA00022833"/>
    </source>
</evidence>
<proteinExistence type="inferred from homology"/>
<comment type="caution">
    <text evidence="10">The sequence shown here is derived from an EMBL/GenBank/DDBJ whole genome shotgun (WGS) entry which is preliminary data.</text>
</comment>
<dbReference type="InterPro" id="IPR003476">
    <property type="entry name" value="Glyco_hydro_42"/>
</dbReference>